<dbReference type="KEGG" id="ruv:EC9_09730"/>
<dbReference type="GO" id="GO:0015031">
    <property type="term" value="P:protein transport"/>
    <property type="evidence" value="ECO:0007669"/>
    <property type="project" value="UniProtKB-KW"/>
</dbReference>
<dbReference type="GO" id="GO:0071973">
    <property type="term" value="P:bacterial-type flagellum-dependent cell motility"/>
    <property type="evidence" value="ECO:0007669"/>
    <property type="project" value="InterPro"/>
</dbReference>
<protein>
    <recommendedName>
        <fullName evidence="3">Flagellar FliJ protein</fullName>
    </recommendedName>
</protein>
<evidence type="ECO:0000256" key="5">
    <source>
        <dbReference type="ARBA" id="ARBA00022475"/>
    </source>
</evidence>
<evidence type="ECO:0000256" key="4">
    <source>
        <dbReference type="ARBA" id="ARBA00022448"/>
    </source>
</evidence>
<dbReference type="AlphaFoldDB" id="A0A517LW23"/>
<evidence type="ECO:0000256" key="9">
    <source>
        <dbReference type="ARBA" id="ARBA00023136"/>
    </source>
</evidence>
<feature type="coiled-coil region" evidence="11">
    <location>
        <begin position="102"/>
        <end position="129"/>
    </location>
</feature>
<keyword evidence="12" id="KW-0282">Flagellum</keyword>
<dbReference type="EMBL" id="CP036261">
    <property type="protein sequence ID" value="QDS86799.1"/>
    <property type="molecule type" value="Genomic_DNA"/>
</dbReference>
<dbReference type="GO" id="GO:0009288">
    <property type="term" value="C:bacterial-type flagellum"/>
    <property type="evidence" value="ECO:0007669"/>
    <property type="project" value="InterPro"/>
</dbReference>
<keyword evidence="6" id="KW-0145">Chemotaxis</keyword>
<keyword evidence="12" id="KW-0966">Cell projection</keyword>
<dbReference type="InterPro" id="IPR053716">
    <property type="entry name" value="Flag_assembly_chemotaxis_eff"/>
</dbReference>
<name>A0A517LW23_9BACT</name>
<evidence type="ECO:0000256" key="10">
    <source>
        <dbReference type="ARBA" id="ARBA00023225"/>
    </source>
</evidence>
<dbReference type="GO" id="GO:0044781">
    <property type="term" value="P:bacterial-type flagellum organization"/>
    <property type="evidence" value="ECO:0007669"/>
    <property type="project" value="UniProtKB-KW"/>
</dbReference>
<evidence type="ECO:0000256" key="7">
    <source>
        <dbReference type="ARBA" id="ARBA00022795"/>
    </source>
</evidence>
<dbReference type="GO" id="GO:0005886">
    <property type="term" value="C:plasma membrane"/>
    <property type="evidence" value="ECO:0007669"/>
    <property type="project" value="UniProtKB-SubCell"/>
</dbReference>
<keyword evidence="9" id="KW-0472">Membrane</keyword>
<dbReference type="RefSeq" id="WP_145342755.1">
    <property type="nucleotide sequence ID" value="NZ_CP036261.1"/>
</dbReference>
<keyword evidence="12" id="KW-0969">Cilium</keyword>
<keyword evidence="13" id="KW-1185">Reference proteome</keyword>
<keyword evidence="8" id="KW-0653">Protein transport</keyword>
<accession>A0A517LW23</accession>
<evidence type="ECO:0000256" key="11">
    <source>
        <dbReference type="SAM" id="Coils"/>
    </source>
</evidence>
<evidence type="ECO:0000313" key="12">
    <source>
        <dbReference type="EMBL" id="QDS86799.1"/>
    </source>
</evidence>
<dbReference type="OrthoDB" id="276520at2"/>
<dbReference type="InterPro" id="IPR012823">
    <property type="entry name" value="Flagell_FliJ"/>
</dbReference>
<evidence type="ECO:0000256" key="6">
    <source>
        <dbReference type="ARBA" id="ARBA00022500"/>
    </source>
</evidence>
<organism evidence="12 13">
    <name type="scientific">Rosistilla ulvae</name>
    <dbReference type="NCBI Taxonomy" id="1930277"/>
    <lineage>
        <taxon>Bacteria</taxon>
        <taxon>Pseudomonadati</taxon>
        <taxon>Planctomycetota</taxon>
        <taxon>Planctomycetia</taxon>
        <taxon>Pirellulales</taxon>
        <taxon>Pirellulaceae</taxon>
        <taxon>Rosistilla</taxon>
    </lineage>
</organism>
<keyword evidence="4" id="KW-0813">Transport</keyword>
<evidence type="ECO:0000256" key="1">
    <source>
        <dbReference type="ARBA" id="ARBA00004413"/>
    </source>
</evidence>
<dbReference type="Pfam" id="PF02050">
    <property type="entry name" value="FliJ"/>
    <property type="match status" value="1"/>
</dbReference>
<keyword evidence="11" id="KW-0175">Coiled coil</keyword>
<keyword evidence="10" id="KW-1006">Bacterial flagellum protein export</keyword>
<evidence type="ECO:0000256" key="2">
    <source>
        <dbReference type="ARBA" id="ARBA00010004"/>
    </source>
</evidence>
<sequence>MKGFKFRLASLLNLRCSERDAARRGVADATQALGILETQIADKSSELENLKTQRGTHLKGKISVDQLLAQGRHEILVEQEKATLQQQVGQVNVELRKRELILQTADQEVKRIEKLRDRALQTYRDTEQARLQAEMDEVAAVLHQSAEHSLRGT</sequence>
<dbReference type="GO" id="GO:0006935">
    <property type="term" value="P:chemotaxis"/>
    <property type="evidence" value="ECO:0007669"/>
    <property type="project" value="UniProtKB-KW"/>
</dbReference>
<gene>
    <name evidence="12" type="ORF">EC9_09730</name>
</gene>
<evidence type="ECO:0000256" key="3">
    <source>
        <dbReference type="ARBA" id="ARBA00020392"/>
    </source>
</evidence>
<evidence type="ECO:0000256" key="8">
    <source>
        <dbReference type="ARBA" id="ARBA00022927"/>
    </source>
</evidence>
<proteinExistence type="inferred from homology"/>
<keyword evidence="5" id="KW-1003">Cell membrane</keyword>
<comment type="similarity">
    <text evidence="2">Belongs to the FliJ family.</text>
</comment>
<reference evidence="12 13" key="1">
    <citation type="submission" date="2019-02" db="EMBL/GenBank/DDBJ databases">
        <title>Deep-cultivation of Planctomycetes and their phenomic and genomic characterization uncovers novel biology.</title>
        <authorList>
            <person name="Wiegand S."/>
            <person name="Jogler M."/>
            <person name="Boedeker C."/>
            <person name="Pinto D."/>
            <person name="Vollmers J."/>
            <person name="Rivas-Marin E."/>
            <person name="Kohn T."/>
            <person name="Peeters S.H."/>
            <person name="Heuer A."/>
            <person name="Rast P."/>
            <person name="Oberbeckmann S."/>
            <person name="Bunk B."/>
            <person name="Jeske O."/>
            <person name="Meyerdierks A."/>
            <person name="Storesund J.E."/>
            <person name="Kallscheuer N."/>
            <person name="Luecker S."/>
            <person name="Lage O.M."/>
            <person name="Pohl T."/>
            <person name="Merkel B.J."/>
            <person name="Hornburger P."/>
            <person name="Mueller R.-W."/>
            <person name="Bruemmer F."/>
            <person name="Labrenz M."/>
            <person name="Spormann A.M."/>
            <person name="Op den Camp H."/>
            <person name="Overmann J."/>
            <person name="Amann R."/>
            <person name="Jetten M.S.M."/>
            <person name="Mascher T."/>
            <person name="Medema M.H."/>
            <person name="Devos D.P."/>
            <person name="Kaster A.-K."/>
            <person name="Ovreas L."/>
            <person name="Rohde M."/>
            <person name="Galperin M.Y."/>
            <person name="Jogler C."/>
        </authorList>
    </citation>
    <scope>NUCLEOTIDE SEQUENCE [LARGE SCALE GENOMIC DNA]</scope>
    <source>
        <strain evidence="12 13">EC9</strain>
    </source>
</reference>
<dbReference type="Proteomes" id="UP000319557">
    <property type="component" value="Chromosome"/>
</dbReference>
<keyword evidence="7" id="KW-1005">Bacterial flagellum biogenesis</keyword>
<comment type="subcellular location">
    <subcellularLocation>
        <location evidence="1">Cell membrane</location>
        <topology evidence="1">Peripheral membrane protein</topology>
        <orientation evidence="1">Cytoplasmic side</orientation>
    </subcellularLocation>
</comment>
<dbReference type="Gene3D" id="1.10.287.1700">
    <property type="match status" value="1"/>
</dbReference>
<evidence type="ECO:0000313" key="13">
    <source>
        <dbReference type="Proteomes" id="UP000319557"/>
    </source>
</evidence>